<gene>
    <name evidence="1" type="ORF">H8A87_12345</name>
</gene>
<reference evidence="1 2" key="1">
    <citation type="submission" date="2020-08" db="EMBL/GenBank/DDBJ databases">
        <title>Description of Xenorhabdus lircayensis sp. nov., the symbiotic bacterium associated with the entomopathogenic nematode Steirnernema unicornum.</title>
        <authorList>
            <person name="Castaneda-Alvarez C."/>
            <person name="Prodan S."/>
            <person name="Zamorano A."/>
            <person name="San-Blas E."/>
            <person name="Aballay E."/>
        </authorList>
    </citation>
    <scope>NUCLEOTIDE SEQUENCE [LARGE SCALE GENOMIC DNA]</scope>
    <source>
        <strain evidence="1 2">VLS</strain>
    </source>
</reference>
<name>A0ABS0U7K2_9GAMM</name>
<evidence type="ECO:0000313" key="1">
    <source>
        <dbReference type="EMBL" id="MBI6549489.1"/>
    </source>
</evidence>
<evidence type="ECO:0000313" key="2">
    <source>
        <dbReference type="Proteomes" id="UP000696184"/>
    </source>
</evidence>
<organism evidence="1 2">
    <name type="scientific">Xenorhabdus lircayensis</name>
    <dbReference type="NCBI Taxonomy" id="2763499"/>
    <lineage>
        <taxon>Bacteria</taxon>
        <taxon>Pseudomonadati</taxon>
        <taxon>Pseudomonadota</taxon>
        <taxon>Gammaproteobacteria</taxon>
        <taxon>Enterobacterales</taxon>
        <taxon>Morganellaceae</taxon>
        <taxon>Xenorhabdus</taxon>
    </lineage>
</organism>
<proteinExistence type="predicted"/>
<keyword evidence="2" id="KW-1185">Reference proteome</keyword>
<comment type="caution">
    <text evidence="1">The sequence shown here is derived from an EMBL/GenBank/DDBJ whole genome shotgun (WGS) entry which is preliminary data.</text>
</comment>
<sequence length="114" mass="12939">MSYVLLPALIFPQARNCFLDKSKIQGDIEVKVPPYDNLSKEDKLYIYFGSHKSEVHTMGDPSDPAEVKLFFSFYFNKNQFSGDYVVTYNASNYSSIQGRDSFATNIIIIGSDDN</sequence>
<dbReference type="Proteomes" id="UP000696184">
    <property type="component" value="Unassembled WGS sequence"/>
</dbReference>
<protein>
    <submittedName>
        <fullName evidence="1">Uncharacterized protein</fullName>
    </submittedName>
</protein>
<dbReference type="EMBL" id="JACOII010000041">
    <property type="protein sequence ID" value="MBI6549489.1"/>
    <property type="molecule type" value="Genomic_DNA"/>
</dbReference>
<dbReference type="RefSeq" id="WP_198690262.1">
    <property type="nucleotide sequence ID" value="NZ_CAWPUD010000040.1"/>
</dbReference>
<accession>A0ABS0U7K2</accession>